<dbReference type="InterPro" id="IPR001938">
    <property type="entry name" value="Thaumatin"/>
</dbReference>
<dbReference type="Proteomes" id="UP000626092">
    <property type="component" value="Unassembled WGS sequence"/>
</dbReference>
<evidence type="ECO:0000256" key="2">
    <source>
        <dbReference type="SAM" id="SignalP"/>
    </source>
</evidence>
<comment type="caution">
    <text evidence="3">The sequence shown here is derived from an EMBL/GenBank/DDBJ whole genome shotgun (WGS) entry which is preliminary data.</text>
</comment>
<proteinExistence type="predicted"/>
<feature type="disulfide bond" evidence="1">
    <location>
        <begin position="105"/>
        <end position="112"/>
    </location>
</feature>
<dbReference type="PIRSF" id="PIRSF002703">
    <property type="entry name" value="Thaumatin"/>
    <property type="match status" value="1"/>
</dbReference>
<dbReference type="OrthoDB" id="1714438at2759"/>
<dbReference type="InterPro" id="IPR037176">
    <property type="entry name" value="Osmotin/thaumatin-like_sf"/>
</dbReference>
<gene>
    <name evidence="3" type="ORF">RHSIM_Rhsim06G0020500</name>
</gene>
<evidence type="ECO:0000313" key="3">
    <source>
        <dbReference type="EMBL" id="KAF7140728.1"/>
    </source>
</evidence>
<dbReference type="SMART" id="SM00205">
    <property type="entry name" value="THN"/>
    <property type="match status" value="1"/>
</dbReference>
<dbReference type="PROSITE" id="PS51367">
    <property type="entry name" value="THAUMATIN_2"/>
    <property type="match status" value="1"/>
</dbReference>
<feature type="signal peptide" evidence="2">
    <location>
        <begin position="1"/>
        <end position="25"/>
    </location>
</feature>
<keyword evidence="2" id="KW-0732">Signal</keyword>
<feature type="disulfide bond" evidence="1">
    <location>
        <begin position="89"/>
        <end position="100"/>
    </location>
</feature>
<reference evidence="3" key="1">
    <citation type="submission" date="2019-11" db="EMBL/GenBank/DDBJ databases">
        <authorList>
            <person name="Liu Y."/>
            <person name="Hou J."/>
            <person name="Li T.-Q."/>
            <person name="Guan C.-H."/>
            <person name="Wu X."/>
            <person name="Wu H.-Z."/>
            <person name="Ling F."/>
            <person name="Zhang R."/>
            <person name="Shi X.-G."/>
            <person name="Ren J.-P."/>
            <person name="Chen E.-F."/>
            <person name="Sun J.-M."/>
        </authorList>
    </citation>
    <scope>NUCLEOTIDE SEQUENCE</scope>
    <source>
        <strain evidence="3">Adult_tree_wgs_1</strain>
        <tissue evidence="3">Leaves</tissue>
    </source>
</reference>
<organism evidence="3 4">
    <name type="scientific">Rhododendron simsii</name>
    <name type="common">Sims's rhododendron</name>
    <dbReference type="NCBI Taxonomy" id="118357"/>
    <lineage>
        <taxon>Eukaryota</taxon>
        <taxon>Viridiplantae</taxon>
        <taxon>Streptophyta</taxon>
        <taxon>Embryophyta</taxon>
        <taxon>Tracheophyta</taxon>
        <taxon>Spermatophyta</taxon>
        <taxon>Magnoliopsida</taxon>
        <taxon>eudicotyledons</taxon>
        <taxon>Gunneridae</taxon>
        <taxon>Pentapetalae</taxon>
        <taxon>asterids</taxon>
        <taxon>Ericales</taxon>
        <taxon>Ericaceae</taxon>
        <taxon>Ericoideae</taxon>
        <taxon>Rhodoreae</taxon>
        <taxon>Rhododendron</taxon>
    </lineage>
</organism>
<dbReference type="EMBL" id="WJXA01000006">
    <property type="protein sequence ID" value="KAF7140728.1"/>
    <property type="molecule type" value="Genomic_DNA"/>
</dbReference>
<sequence length="145" mass="15556">MAQFRLLISLFSLTLPPLFISGVFSSGTVTLLNNCDQDVWSEVRTAVNTGSSQASTSSSFVLQKGQSKIIDGQAGRPGWRRLFWGRTGCAQNQLTGEFSCVTGNCGTGTLECDPFSRDKLPATLAEISLDNGLVSYDVSLVDGYC</sequence>
<evidence type="ECO:0000256" key="1">
    <source>
        <dbReference type="PIRSR" id="PIRSR002703-1"/>
    </source>
</evidence>
<dbReference type="Gene3D" id="2.60.110.10">
    <property type="entry name" value="Thaumatin"/>
    <property type="match status" value="1"/>
</dbReference>
<keyword evidence="1" id="KW-1015">Disulfide bond</keyword>
<dbReference type="PANTHER" id="PTHR31048">
    <property type="entry name" value="OS03G0233200 PROTEIN"/>
    <property type="match status" value="1"/>
</dbReference>
<dbReference type="Pfam" id="PF00314">
    <property type="entry name" value="Thaumatin"/>
    <property type="match status" value="1"/>
</dbReference>
<protein>
    <submittedName>
        <fullName evidence="3">Uncharacterized protein</fullName>
    </submittedName>
</protein>
<keyword evidence="4" id="KW-1185">Reference proteome</keyword>
<evidence type="ECO:0000313" key="4">
    <source>
        <dbReference type="Proteomes" id="UP000626092"/>
    </source>
</evidence>
<dbReference type="SUPFAM" id="SSF49870">
    <property type="entry name" value="Osmotin, thaumatin-like protein"/>
    <property type="match status" value="1"/>
</dbReference>
<name>A0A834H384_RHOSS</name>
<feature type="chain" id="PRO_5032644338" evidence="2">
    <location>
        <begin position="26"/>
        <end position="145"/>
    </location>
</feature>
<dbReference type="AlphaFoldDB" id="A0A834H384"/>
<accession>A0A834H384</accession>